<evidence type="ECO:0008006" key="4">
    <source>
        <dbReference type="Google" id="ProtNLM"/>
    </source>
</evidence>
<dbReference type="OrthoDB" id="4760165at2"/>
<name>A0A0H4XHR4_9BACT</name>
<dbReference type="EMBL" id="CP012109">
    <property type="protein sequence ID" value="AKQ67787.1"/>
    <property type="molecule type" value="Genomic_DNA"/>
</dbReference>
<organism evidence="2 3">
    <name type="scientific">Pseudomyxococcus hansupus</name>
    <dbReference type="NCBI Taxonomy" id="1297742"/>
    <lineage>
        <taxon>Bacteria</taxon>
        <taxon>Pseudomonadati</taxon>
        <taxon>Myxococcota</taxon>
        <taxon>Myxococcia</taxon>
        <taxon>Myxococcales</taxon>
        <taxon>Cystobacterineae</taxon>
        <taxon>Myxococcaceae</taxon>
        <taxon>Pseudomyxococcus</taxon>
    </lineage>
</organism>
<dbReference type="InterPro" id="IPR016516">
    <property type="entry name" value="UCP07580"/>
</dbReference>
<dbReference type="RefSeq" id="WP_002637170.1">
    <property type="nucleotide sequence ID" value="NZ_CP012109.1"/>
</dbReference>
<dbReference type="SUPFAM" id="SSF47240">
    <property type="entry name" value="Ferritin-like"/>
    <property type="match status" value="1"/>
</dbReference>
<dbReference type="PANTHER" id="PTHR39456">
    <property type="entry name" value="METAL-DEPENDENT HYDROLASE"/>
    <property type="match status" value="1"/>
</dbReference>
<dbReference type="eggNOG" id="COG3687">
    <property type="taxonomic scope" value="Bacteria"/>
</dbReference>
<dbReference type="PIRSF" id="PIRSF007580">
    <property type="entry name" value="UCP07580"/>
    <property type="match status" value="1"/>
</dbReference>
<dbReference type="Proteomes" id="UP000009026">
    <property type="component" value="Chromosome"/>
</dbReference>
<keyword evidence="1" id="KW-1133">Transmembrane helix</keyword>
<dbReference type="AlphaFoldDB" id="A0A0H4XHR4"/>
<evidence type="ECO:0000313" key="3">
    <source>
        <dbReference type="Proteomes" id="UP000009026"/>
    </source>
</evidence>
<reference evidence="2 3" key="1">
    <citation type="journal article" date="2016" name="PLoS ONE">
        <title>Complete Genome Sequence and Comparative Genomics of a Novel Myxobacterium Myxococcus hansupus.</title>
        <authorList>
            <person name="Sharma G."/>
            <person name="Narwani T."/>
            <person name="Subramanian S."/>
        </authorList>
    </citation>
    <scope>NUCLEOTIDE SEQUENCE [LARGE SCALE GENOMIC DNA]</scope>
    <source>
        <strain evidence="3">mixupus</strain>
    </source>
</reference>
<dbReference type="STRING" id="1297742.A176_004699"/>
<dbReference type="PATRIC" id="fig|1297742.4.peg.4744"/>
<dbReference type="InterPro" id="IPR009078">
    <property type="entry name" value="Ferritin-like_SF"/>
</dbReference>
<evidence type="ECO:0000256" key="1">
    <source>
        <dbReference type="SAM" id="Phobius"/>
    </source>
</evidence>
<feature type="transmembrane region" description="Helical" evidence="1">
    <location>
        <begin position="190"/>
        <end position="212"/>
    </location>
</feature>
<accession>A0A0H4XHR4</accession>
<dbReference type="Pfam" id="PF10118">
    <property type="entry name" value="Metal_hydrol"/>
    <property type="match status" value="1"/>
</dbReference>
<keyword evidence="1" id="KW-0812">Transmembrane</keyword>
<proteinExistence type="predicted"/>
<keyword evidence="3" id="KW-1185">Reference proteome</keyword>
<evidence type="ECO:0000313" key="2">
    <source>
        <dbReference type="EMBL" id="AKQ67787.1"/>
    </source>
</evidence>
<dbReference type="KEGG" id="mym:A176_004699"/>
<dbReference type="PANTHER" id="PTHR39456:SF1">
    <property type="entry name" value="METAL-DEPENDENT HYDROLASE"/>
    <property type="match status" value="1"/>
</dbReference>
<sequence>MAPSPDAGRIQPRLHLKFPFDSSFPRIWHRNGPGSTHLWNGLNMLFPQGERFFVRSVNYYLPQLGDAPELRSQVKAFFAQEGKHAREHQDYIELLESQGFELQGFMRRYESFLWTFIHGALSPALRLSITAALEHYTALMGEHTLRLGVFADGHPAMRNLIEWHAAEEIEHKAVAFDVLKKVAPGYGLRVLGMVLGVTSLFALWLAATVTLLRQERGLGWMGLLRELWRAHKKDPVLFRVLGGGLTQYLRPSFHPLDNDNLALARAHLAKLEAPAEPMPEREAA</sequence>
<keyword evidence="1" id="KW-0472">Membrane</keyword>
<gene>
    <name evidence="2" type="ORF">A176_004699</name>
</gene>
<protein>
    <recommendedName>
        <fullName evidence="4">Metal-dependent hydrolase</fullName>
    </recommendedName>
</protein>